<evidence type="ECO:0000256" key="1">
    <source>
        <dbReference type="ARBA" id="ARBA00004123"/>
    </source>
</evidence>
<feature type="region of interest" description="Disordered" evidence="5">
    <location>
        <begin position="528"/>
        <end position="609"/>
    </location>
</feature>
<dbReference type="InterPro" id="IPR042536">
    <property type="entry name" value="TFIIIC_tauA_Sfc1"/>
</dbReference>
<organism evidence="8">
    <name type="scientific">Albugo laibachii Nc14</name>
    <dbReference type="NCBI Taxonomy" id="890382"/>
    <lineage>
        <taxon>Eukaryota</taxon>
        <taxon>Sar</taxon>
        <taxon>Stramenopiles</taxon>
        <taxon>Oomycota</taxon>
        <taxon>Peronosporomycetes</taxon>
        <taxon>Albuginales</taxon>
        <taxon>Albuginaceae</taxon>
        <taxon>Albugo</taxon>
    </lineage>
</organism>
<feature type="region of interest" description="Disordered" evidence="5">
    <location>
        <begin position="400"/>
        <end position="428"/>
    </location>
</feature>
<evidence type="ECO:0000256" key="3">
    <source>
        <dbReference type="ARBA" id="ARBA00023163"/>
    </source>
</evidence>
<dbReference type="GO" id="GO:0000127">
    <property type="term" value="C:transcription factor TFIIIC complex"/>
    <property type="evidence" value="ECO:0007669"/>
    <property type="project" value="InterPro"/>
</dbReference>
<dbReference type="GO" id="GO:0001003">
    <property type="term" value="F:RNA polymerase III type 2 promoter sequence-specific DNA binding"/>
    <property type="evidence" value="ECO:0007669"/>
    <property type="project" value="TreeGrafter"/>
</dbReference>
<protein>
    <submittedName>
        <fullName evidence="8">Uncharacterized protein AlNc14C974G12680</fullName>
    </submittedName>
</protein>
<name>F0X2C9_9STRA</name>
<dbReference type="AlphaFoldDB" id="F0X2C9"/>
<dbReference type="InterPro" id="IPR040454">
    <property type="entry name" value="TF_IIIC_Tfc1/Sfc1"/>
</dbReference>
<dbReference type="InterPro" id="IPR019136">
    <property type="entry name" value="TF_IIIC_su-5_HTH"/>
</dbReference>
<evidence type="ECO:0000256" key="5">
    <source>
        <dbReference type="SAM" id="MobiDB-lite"/>
    </source>
</evidence>
<feature type="domain" description="Transcription factor IIIC subunit Tfc1/Sfc1 triple barrel" evidence="7">
    <location>
        <begin position="21"/>
        <end position="118"/>
    </location>
</feature>
<dbReference type="InterPro" id="IPR041499">
    <property type="entry name" value="Tfc1/Sfc1_N"/>
</dbReference>
<dbReference type="PANTHER" id="PTHR13230:SF5">
    <property type="entry name" value="GENERAL TRANSCRIPTION FACTOR 3C POLYPEPTIDE 5"/>
    <property type="match status" value="1"/>
</dbReference>
<evidence type="ECO:0000256" key="2">
    <source>
        <dbReference type="ARBA" id="ARBA00023125"/>
    </source>
</evidence>
<dbReference type="GO" id="GO:0006384">
    <property type="term" value="P:transcription initiation at RNA polymerase III promoter"/>
    <property type="evidence" value="ECO:0007669"/>
    <property type="project" value="InterPro"/>
</dbReference>
<dbReference type="EMBL" id="FR824816">
    <property type="protein sequence ID" value="CCA28015.1"/>
    <property type="molecule type" value="Genomic_DNA"/>
</dbReference>
<feature type="compositionally biased region" description="Acidic residues" evidence="5">
    <location>
        <begin position="549"/>
        <end position="583"/>
    </location>
</feature>
<dbReference type="HOGENOM" id="CLU_009247_0_0_1"/>
<keyword evidence="4" id="KW-0539">Nucleus</keyword>
<reference evidence="8" key="1">
    <citation type="journal article" date="2011" name="PLoS Biol.">
        <title>Gene gain and loss during evolution of obligate parasitism in the white rust pathogen of Arabidopsis thaliana.</title>
        <authorList>
            <person name="Kemen E."/>
            <person name="Gardiner A."/>
            <person name="Schultz-Larsen T."/>
            <person name="Kemen A.C."/>
            <person name="Balmuth A.L."/>
            <person name="Robert-Seilaniantz A."/>
            <person name="Bailey K."/>
            <person name="Holub E."/>
            <person name="Studholme D.J."/>
            <person name="Maclean D."/>
            <person name="Jones J.D."/>
        </authorList>
    </citation>
    <scope>NUCLEOTIDE SEQUENCE</scope>
</reference>
<reference evidence="8" key="2">
    <citation type="submission" date="2011-02" db="EMBL/GenBank/DDBJ databases">
        <authorList>
            <person name="MacLean D."/>
        </authorList>
    </citation>
    <scope>NUCLEOTIDE SEQUENCE</scope>
</reference>
<keyword evidence="2" id="KW-0238">DNA-binding</keyword>
<dbReference type="GO" id="GO:0005634">
    <property type="term" value="C:nucleus"/>
    <property type="evidence" value="ECO:0007669"/>
    <property type="project" value="UniProtKB-SubCell"/>
</dbReference>
<gene>
    <name evidence="8" type="primary">AlNc14C974G12680</name>
    <name evidence="8" type="ORF">ALNC14_141590</name>
</gene>
<sequence>MDSSAVTLKLHDDKNRIAQVVALELPLYIKQLSRVQELFGGVENLQEKHQSKSRFLPIKLRPTEPSCKPLHADLTTTQSIVLRVRRKKKGSDQSNVKVEVVGVMHDKYTCEGMADFQYFTSKRFVPAPSIAILNDEAKERHKLLMLRLEERKRQLSPYLNVKEKGDLELLPEVFSKVDIPLKYQFKQRSGYKNADIGKRKYSGAVIFFDFHDKIHIPMPPDPNEKFDIRLRTVGEIEPEIVQDVLEVIQQRLVKKPIWLRSTMLEGFDPLQCRVARHVLCRLCYVFLDGPWRWSWIKKGYDPRRTQEGARYQVVEIRSLQQLLQGKVDRLGNGRMRNRSKYTKDIDKKGLKKKENTLQSVRKSRLILKKVIKNSDQSAQASVRPRRKDKHSVIQLEQLLVSSDGKTENSDPKEAQTQDSHTRDKEDVAGIQTHRIFGIPLRGGSMGFQVDEIDDPDIKAWIERFQVLQEKPNITHGWYSHHLFPALREMIRFHVACMVQRSPRELALMKSNIESLQVSALEEYGKERLRSEGGVNNTESTQQPLGGIESMDEMDVDKVEEEEQEEEGEEGDAPNLLDSDDNYDMESNNGDINDYNVDGMSNGEGVEYSF</sequence>
<feature type="compositionally biased region" description="Basic and acidic residues" evidence="5">
    <location>
        <begin position="404"/>
        <end position="427"/>
    </location>
</feature>
<dbReference type="Pfam" id="PF17682">
    <property type="entry name" value="Tau95_N"/>
    <property type="match status" value="1"/>
</dbReference>
<keyword evidence="3" id="KW-0804">Transcription</keyword>
<feature type="compositionally biased region" description="Polar residues" evidence="5">
    <location>
        <begin position="533"/>
        <end position="543"/>
    </location>
</feature>
<dbReference type="PANTHER" id="PTHR13230">
    <property type="entry name" value="GENERAL TRANSCRIPTION FACTOR IIIC, POLYPEPTIDE 5"/>
    <property type="match status" value="1"/>
</dbReference>
<accession>F0X2C9</accession>
<proteinExistence type="predicted"/>
<evidence type="ECO:0000313" key="8">
    <source>
        <dbReference type="EMBL" id="CCA28015.1"/>
    </source>
</evidence>
<evidence type="ECO:0000256" key="4">
    <source>
        <dbReference type="ARBA" id="ARBA00023242"/>
    </source>
</evidence>
<dbReference type="Pfam" id="PF09734">
    <property type="entry name" value="Tau95"/>
    <property type="match status" value="1"/>
</dbReference>
<evidence type="ECO:0000259" key="7">
    <source>
        <dbReference type="Pfam" id="PF17682"/>
    </source>
</evidence>
<feature type="domain" description="Transcription factor IIIC subunit 5 HTH" evidence="6">
    <location>
        <begin position="169"/>
        <end position="317"/>
    </location>
</feature>
<comment type="subcellular location">
    <subcellularLocation>
        <location evidence="1">Nucleus</location>
    </subcellularLocation>
</comment>
<dbReference type="Gene3D" id="3.30.200.160">
    <property type="entry name" value="TFIIIC, subcomplex tauA, subunit Sfc1, barrel domain"/>
    <property type="match status" value="1"/>
</dbReference>
<evidence type="ECO:0000259" key="6">
    <source>
        <dbReference type="Pfam" id="PF09734"/>
    </source>
</evidence>
<dbReference type="GO" id="GO:0001002">
    <property type="term" value="F:RNA polymerase III type 1 promoter sequence-specific DNA binding"/>
    <property type="evidence" value="ECO:0007669"/>
    <property type="project" value="TreeGrafter"/>
</dbReference>